<dbReference type="eggNOG" id="ENOG50334F7">
    <property type="taxonomic scope" value="Bacteria"/>
</dbReference>
<dbReference type="RefSeq" id="WP_036375547.1">
    <property type="nucleotide sequence ID" value="NZ_CABIWZ010000005.1"/>
</dbReference>
<proteinExistence type="predicted"/>
<reference evidence="1 2" key="1">
    <citation type="submission" date="2015-09" db="EMBL/GenBank/DDBJ databases">
        <authorList>
            <consortium name="Pathogen Informatics"/>
        </authorList>
    </citation>
    <scope>NUCLEOTIDE SEQUENCE [LARGE SCALE GENOMIC DNA]</scope>
    <source>
        <strain evidence="1 2">2789STDY5608828</strain>
    </source>
</reference>
<keyword evidence="2" id="KW-1185">Reference proteome</keyword>
<dbReference type="Proteomes" id="UP000095546">
    <property type="component" value="Unassembled WGS sequence"/>
</dbReference>
<evidence type="ECO:0000313" key="1">
    <source>
        <dbReference type="EMBL" id="CUN68873.1"/>
    </source>
</evidence>
<dbReference type="AlphaFoldDB" id="A0A173YZG8"/>
<organism evidence="1 2">
    <name type="scientific">Mitsuokella jalaludinii</name>
    <dbReference type="NCBI Taxonomy" id="187979"/>
    <lineage>
        <taxon>Bacteria</taxon>
        <taxon>Bacillati</taxon>
        <taxon>Bacillota</taxon>
        <taxon>Negativicutes</taxon>
        <taxon>Selenomonadales</taxon>
        <taxon>Selenomonadaceae</taxon>
        <taxon>Mitsuokella</taxon>
    </lineage>
</organism>
<dbReference type="GeneID" id="83710318"/>
<dbReference type="EMBL" id="CYYU01000005">
    <property type="protein sequence ID" value="CUN68873.1"/>
    <property type="molecule type" value="Genomic_DNA"/>
</dbReference>
<evidence type="ECO:0000313" key="2">
    <source>
        <dbReference type="Proteomes" id="UP000095546"/>
    </source>
</evidence>
<sequence length="104" mass="11904">MAITYSVAISYKNDLGWIDYDEAAKTAVVNLANEEGKKKVEDYLNTTHEINIPHETLMDFTHETIDPLADLKSLQTALTRLWGATNVSVDWSRPVEYVRLHPHY</sequence>
<accession>A0A173YZG8</accession>
<gene>
    <name evidence="1" type="ORF">ERS852385_01106</name>
</gene>
<name>A0A173YZG8_9FIRM</name>
<protein>
    <submittedName>
        <fullName evidence="1">Uncharacterized protein</fullName>
    </submittedName>
</protein>
<dbReference type="OrthoDB" id="3034763at2"/>